<dbReference type="EMBL" id="CP000076">
    <property type="protein sequence ID" value="AAY93690.1"/>
    <property type="molecule type" value="Genomic_DNA"/>
</dbReference>
<protein>
    <recommendedName>
        <fullName evidence="4">DUF2066 domain-containing protein</fullName>
    </recommendedName>
</protein>
<dbReference type="Pfam" id="PF09839">
    <property type="entry name" value="DUF2066"/>
    <property type="match status" value="1"/>
</dbReference>
<dbReference type="AlphaFoldDB" id="Q4K8A6"/>
<organism evidence="2 3">
    <name type="scientific">Pseudomonas fluorescens (strain ATCC BAA-477 / NRRL B-23932 / Pf-5)</name>
    <dbReference type="NCBI Taxonomy" id="220664"/>
    <lineage>
        <taxon>Bacteria</taxon>
        <taxon>Pseudomonadati</taxon>
        <taxon>Pseudomonadota</taxon>
        <taxon>Gammaproteobacteria</taxon>
        <taxon>Pseudomonadales</taxon>
        <taxon>Pseudomonadaceae</taxon>
        <taxon>Pseudomonas</taxon>
    </lineage>
</organism>
<dbReference type="eggNOG" id="COG3249">
    <property type="taxonomic scope" value="Bacteria"/>
</dbReference>
<dbReference type="KEGG" id="pfl:PFL_4439"/>
<dbReference type="STRING" id="220664.PFL_4439"/>
<accession>Q4K8A6</accession>
<reference evidence="2 3" key="1">
    <citation type="journal article" date="2005" name="Nat. Biotechnol.">
        <title>Complete genome sequence of the plant commensal Pseudomonas fluorescens Pf-5.</title>
        <authorList>
            <person name="Paulsen I.T."/>
            <person name="Press C.M."/>
            <person name="Ravel J."/>
            <person name="Kobayashi D.Y."/>
            <person name="Myers G.S."/>
            <person name="Mavrodi D.V."/>
            <person name="DeBoy R.T."/>
            <person name="Seshadri R."/>
            <person name="Ren Q."/>
            <person name="Madupu R."/>
            <person name="Dodson R.J."/>
            <person name="Durkin A.S."/>
            <person name="Brinkac L.M."/>
            <person name="Daugherty S.C."/>
            <person name="Sullivan S.A."/>
            <person name="Rosovitz M.J."/>
            <person name="Gwinn M.L."/>
            <person name="Zhou L."/>
            <person name="Schneider D.J."/>
            <person name="Cartinhour S.W."/>
            <person name="Nelson W.C."/>
            <person name="Weidman J."/>
            <person name="Watkins K."/>
            <person name="Tran K."/>
            <person name="Khouri H."/>
            <person name="Pierson E.A."/>
            <person name="Pierson L.S.III."/>
            <person name="Thomashow L.S."/>
            <person name="Loper J.E."/>
        </authorList>
    </citation>
    <scope>NUCLEOTIDE SEQUENCE [LARGE SCALE GENOMIC DNA]</scope>
    <source>
        <strain evidence="3">ATCC BAA-477 / NRRL B-23932 / Pf-5</strain>
    </source>
</reference>
<dbReference type="InterPro" id="IPR018642">
    <property type="entry name" value="DUF2066"/>
</dbReference>
<feature type="region of interest" description="Disordered" evidence="1">
    <location>
        <begin position="348"/>
        <end position="375"/>
    </location>
</feature>
<gene>
    <name evidence="2" type="ordered locus">PFL_4439</name>
</gene>
<proteinExistence type="predicted"/>
<name>Q4K8A6_PSEF5</name>
<sequence>MFCPGLWSQPCSPRFKCAVSIVFCRRESSMRLGKFLFVGCLSLVSLASHAETLNGLYQVREPVSSQSPEERDQATQRALETLVVRLTGDAKAAQGPGLAAIRKDPQQIISQYGYDAGPPESLQVDFDPVTTDRALRQAGLSLWGNNRPSIIGWWLSDSTEGSSLVGDGQASAAPLRRAAQHRGLPLRLPLGDLNEQIVATAPNLEGSDPAPLREASERYGADALLAVHAREEGGQWQAKWRLWLGDQKEQGTVQGADTSALADGVLLAVSQRLAPRFVTRPGASSEQLLEVQGMTLEHYAALGHLLEPFGAQLQSVDGDRIVYRVNGSAEQLRAQLSLAKLQEIPAGEAPAPHAPVQGAEGAAPPAPQAQLRFRW</sequence>
<feature type="compositionally biased region" description="Low complexity" evidence="1">
    <location>
        <begin position="354"/>
        <end position="363"/>
    </location>
</feature>
<dbReference type="HOGENOM" id="CLU_041769_0_0_6"/>
<evidence type="ECO:0000256" key="1">
    <source>
        <dbReference type="SAM" id="MobiDB-lite"/>
    </source>
</evidence>
<evidence type="ECO:0000313" key="2">
    <source>
        <dbReference type="EMBL" id="AAY93690.1"/>
    </source>
</evidence>
<dbReference type="Proteomes" id="UP000008540">
    <property type="component" value="Chromosome"/>
</dbReference>
<evidence type="ECO:0008006" key="4">
    <source>
        <dbReference type="Google" id="ProtNLM"/>
    </source>
</evidence>
<evidence type="ECO:0000313" key="3">
    <source>
        <dbReference type="Proteomes" id="UP000008540"/>
    </source>
</evidence>